<dbReference type="InterPro" id="IPR027417">
    <property type="entry name" value="P-loop_NTPase"/>
</dbReference>
<name>A0A6P8F6R3_CLUHA</name>
<keyword evidence="8" id="KW-1271">Inflammasome</keyword>
<evidence type="ECO:0000256" key="1">
    <source>
        <dbReference type="ARBA" id="ARBA00004110"/>
    </source>
</evidence>
<keyword evidence="5" id="KW-0067">ATP-binding</keyword>
<dbReference type="InterPro" id="IPR007111">
    <property type="entry name" value="NACHT_NTPase"/>
</dbReference>
<keyword evidence="7" id="KW-0395">Inflammatory response</keyword>
<organism evidence="10 11">
    <name type="scientific">Clupea harengus</name>
    <name type="common">Atlantic herring</name>
    <dbReference type="NCBI Taxonomy" id="7950"/>
    <lineage>
        <taxon>Eukaryota</taxon>
        <taxon>Metazoa</taxon>
        <taxon>Chordata</taxon>
        <taxon>Craniata</taxon>
        <taxon>Vertebrata</taxon>
        <taxon>Euteleostomi</taxon>
        <taxon>Actinopterygii</taxon>
        <taxon>Neopterygii</taxon>
        <taxon>Teleostei</taxon>
        <taxon>Clupei</taxon>
        <taxon>Clupeiformes</taxon>
        <taxon>Clupeoidei</taxon>
        <taxon>Clupeidae</taxon>
        <taxon>Clupea</taxon>
    </lineage>
</organism>
<dbReference type="InterPro" id="IPR032675">
    <property type="entry name" value="LRR_dom_sf"/>
</dbReference>
<dbReference type="AlphaFoldDB" id="A0A6P8F6R3"/>
<dbReference type="GeneID" id="105893556"/>
<dbReference type="Gene3D" id="3.40.50.300">
    <property type="entry name" value="P-loop containing nucleotide triphosphate hydrolases"/>
    <property type="match status" value="1"/>
</dbReference>
<sequence>MDSGNGGGTGEDLSSALGVSILSSHGSHVSAPVLSNNSVQGDINISYNCSGADYSAPAAKSKPHTDAKSVILVYKESILPEYRTVQEYNSLAGQDVLLVDRYTQLLMVEKHRRQKDRVEEISARGETLHQVLTTRDSEAYQRISVDQFFSPMGNGEIPRAVLLQGHSGMGKTFTAQKIMHDWMSGTLFASTFDAVFHLKCKELNLCTQEKSLMELLKLESSFQPAMEEVLTKSPQRVLFLIDGFDELRFSLDIPRLLLPSDSFTRAPVETTLSALLQGHILSKSSLLVTSRSTASDRLSKLLKRPQRYTEILGFSEEGVQEYFQRFFKDEKLFSQAYNCVRSNESLFAACFVPIICWIVCTVLKEHFEEGTDDHMELTTTTSVFVHFVSTLLEHHCQGLGQPVPTLLRSLGQLAERGILEQQVLFEKMQVLETVSDPASVPFLCKFLLKKNVGKKTMFSFMHLSFQEFFTALFYATTDEEEGRRKVENLLQRVASGHHHLLPVIWFLFGLSNKELGSTLTETLVLSVSPTMHTQLEEWFLRFNSEIAENHNMVDGYSLSQERSIDIFNCLYERHEEVLARKAMELWESFRPYDIALSKTDCWVLRYCFQYCPEIRCLHLTDCNITAEKLRMLKPVLSRCKELRLQVVDLSDDDVKDLIPCLGEGKALRQLHLGKSTNPWEDDPPAIARLIKSKLEDEGVRKILDSLYKQSSLGSLQLEALSVTLSTVEVLFDLFQKKAFENSVSFEAVQLTDAEDAYLRVFLLKIQKDLWPEDSDCAM</sequence>
<dbReference type="Proteomes" id="UP000515152">
    <property type="component" value="Chromosome 25"/>
</dbReference>
<dbReference type="PROSITE" id="PS50837">
    <property type="entry name" value="NACHT"/>
    <property type="match status" value="1"/>
</dbReference>
<evidence type="ECO:0000313" key="11">
    <source>
        <dbReference type="RefSeq" id="XP_031418812.1"/>
    </source>
</evidence>
<evidence type="ECO:0000256" key="5">
    <source>
        <dbReference type="ARBA" id="ARBA00022840"/>
    </source>
</evidence>
<comment type="subcellular location">
    <subcellularLocation>
        <location evidence="1">Inflammasome</location>
    </subcellularLocation>
</comment>
<dbReference type="OrthoDB" id="120976at2759"/>
<dbReference type="GO" id="GO:0005524">
    <property type="term" value="F:ATP binding"/>
    <property type="evidence" value="ECO:0007669"/>
    <property type="project" value="UniProtKB-KW"/>
</dbReference>
<feature type="domain" description="NACHT" evidence="9">
    <location>
        <begin position="159"/>
        <end position="294"/>
    </location>
</feature>
<dbReference type="KEGG" id="char:105893556"/>
<dbReference type="InterPro" id="IPR050637">
    <property type="entry name" value="NLRP_innate_immun_reg"/>
</dbReference>
<dbReference type="Gene3D" id="3.80.10.10">
    <property type="entry name" value="Ribonuclease Inhibitor"/>
    <property type="match status" value="1"/>
</dbReference>
<proteinExistence type="predicted"/>
<evidence type="ECO:0000313" key="10">
    <source>
        <dbReference type="Proteomes" id="UP000515152"/>
    </source>
</evidence>
<gene>
    <name evidence="11" type="primary">LOC105893556</name>
</gene>
<keyword evidence="4" id="KW-0547">Nucleotide-binding</keyword>
<protein>
    <submittedName>
        <fullName evidence="11">NACHT, LRR and PYD domains-containing protein 1 homolog</fullName>
    </submittedName>
</protein>
<evidence type="ECO:0000259" key="9">
    <source>
        <dbReference type="PROSITE" id="PS50837"/>
    </source>
</evidence>
<evidence type="ECO:0000256" key="8">
    <source>
        <dbReference type="ARBA" id="ARBA00023233"/>
    </source>
</evidence>
<dbReference type="PANTHER" id="PTHR45690">
    <property type="entry name" value="NACHT, LRR AND PYD DOMAINS-CONTAINING PROTEIN 12"/>
    <property type="match status" value="1"/>
</dbReference>
<keyword evidence="10" id="KW-1185">Reference proteome</keyword>
<dbReference type="GO" id="GO:0005829">
    <property type="term" value="C:cytosol"/>
    <property type="evidence" value="ECO:0007669"/>
    <property type="project" value="UniProtKB-SubCell"/>
</dbReference>
<accession>A0A6P8F6R3</accession>
<dbReference type="SUPFAM" id="SSF52540">
    <property type="entry name" value="P-loop containing nucleoside triphosphate hydrolases"/>
    <property type="match status" value="1"/>
</dbReference>
<evidence type="ECO:0000256" key="7">
    <source>
        <dbReference type="ARBA" id="ARBA00023198"/>
    </source>
</evidence>
<dbReference type="Pfam" id="PF17776">
    <property type="entry name" value="NLRC4_HD2"/>
    <property type="match status" value="1"/>
</dbReference>
<dbReference type="Pfam" id="PF05729">
    <property type="entry name" value="NACHT"/>
    <property type="match status" value="1"/>
</dbReference>
<evidence type="ECO:0000256" key="4">
    <source>
        <dbReference type="ARBA" id="ARBA00022741"/>
    </source>
</evidence>
<dbReference type="RefSeq" id="XP_031418812.1">
    <property type="nucleotide sequence ID" value="XM_031562952.2"/>
</dbReference>
<keyword evidence="2" id="KW-0963">Cytoplasm</keyword>
<reference evidence="11" key="1">
    <citation type="submission" date="2025-08" db="UniProtKB">
        <authorList>
            <consortium name="RefSeq"/>
        </authorList>
    </citation>
    <scope>IDENTIFICATION</scope>
</reference>
<evidence type="ECO:0000256" key="2">
    <source>
        <dbReference type="ARBA" id="ARBA00022490"/>
    </source>
</evidence>
<evidence type="ECO:0000256" key="3">
    <source>
        <dbReference type="ARBA" id="ARBA00022737"/>
    </source>
</evidence>
<keyword evidence="3" id="KW-0677">Repeat</keyword>
<dbReference type="SUPFAM" id="SSF52047">
    <property type="entry name" value="RNI-like"/>
    <property type="match status" value="1"/>
</dbReference>
<evidence type="ECO:0000256" key="6">
    <source>
        <dbReference type="ARBA" id="ARBA00022843"/>
    </source>
</evidence>
<dbReference type="InterPro" id="IPR041267">
    <property type="entry name" value="NLRP_HD2"/>
</dbReference>
<keyword evidence="6" id="KW-0832">Ubl conjugation</keyword>
<dbReference type="PANTHER" id="PTHR45690:SF19">
    <property type="entry name" value="NACHT, LRR AND PYD DOMAINS-CONTAINING PROTEIN 3"/>
    <property type="match status" value="1"/>
</dbReference>